<feature type="transmembrane region" description="Helical" evidence="8">
    <location>
        <begin position="47"/>
        <end position="68"/>
    </location>
</feature>
<evidence type="ECO:0000256" key="3">
    <source>
        <dbReference type="ARBA" id="ARBA00022692"/>
    </source>
</evidence>
<dbReference type="Proteomes" id="UP000295351">
    <property type="component" value="Unassembled WGS sequence"/>
</dbReference>
<evidence type="ECO:0000256" key="8">
    <source>
        <dbReference type="SAM" id="Phobius"/>
    </source>
</evidence>
<feature type="domain" description="Pycsar effector protein" evidence="9">
    <location>
        <begin position="29"/>
        <end position="178"/>
    </location>
</feature>
<name>A0A4R2D2M8_SHIGR</name>
<evidence type="ECO:0000256" key="1">
    <source>
        <dbReference type="ARBA" id="ARBA00004236"/>
    </source>
</evidence>
<gene>
    <name evidence="10" type="ORF">EV665_102427</name>
</gene>
<reference evidence="10 11" key="1">
    <citation type="submission" date="2019-03" db="EMBL/GenBank/DDBJ databases">
        <title>Genomic Encyclopedia of Type Strains, Phase IV (KMG-IV): sequencing the most valuable type-strain genomes for metagenomic binning, comparative biology and taxonomic classification.</title>
        <authorList>
            <person name="Goeker M."/>
        </authorList>
    </citation>
    <scope>NUCLEOTIDE SEQUENCE [LARGE SCALE GENOMIC DNA]</scope>
    <source>
        <strain evidence="10 11">DSM 18401</strain>
    </source>
</reference>
<dbReference type="GO" id="GO:0000166">
    <property type="term" value="F:nucleotide binding"/>
    <property type="evidence" value="ECO:0007669"/>
    <property type="project" value="UniProtKB-KW"/>
</dbReference>
<dbReference type="EMBL" id="SLVX01000002">
    <property type="protein sequence ID" value="TCN47906.1"/>
    <property type="molecule type" value="Genomic_DNA"/>
</dbReference>
<evidence type="ECO:0000256" key="7">
    <source>
        <dbReference type="ARBA" id="ARBA00023136"/>
    </source>
</evidence>
<evidence type="ECO:0000259" key="9">
    <source>
        <dbReference type="Pfam" id="PF18967"/>
    </source>
</evidence>
<comment type="caution">
    <text evidence="10">The sequence shown here is derived from an EMBL/GenBank/DDBJ whole genome shotgun (WGS) entry which is preliminary data.</text>
</comment>
<proteinExistence type="predicted"/>
<dbReference type="Pfam" id="PF18967">
    <property type="entry name" value="PycTM"/>
    <property type="match status" value="1"/>
</dbReference>
<evidence type="ECO:0000313" key="10">
    <source>
        <dbReference type="EMBL" id="TCN47906.1"/>
    </source>
</evidence>
<dbReference type="RefSeq" id="WP_064329767.1">
    <property type="nucleotide sequence ID" value="NZ_BAABEI010000012.1"/>
</dbReference>
<keyword evidence="2" id="KW-1003">Cell membrane</keyword>
<keyword evidence="3 8" id="KW-0812">Transmembrane</keyword>
<feature type="transmembrane region" description="Helical" evidence="8">
    <location>
        <begin position="80"/>
        <end position="103"/>
    </location>
</feature>
<protein>
    <recommendedName>
        <fullName evidence="9">Pycsar effector protein domain-containing protein</fullName>
    </recommendedName>
</protein>
<evidence type="ECO:0000256" key="5">
    <source>
        <dbReference type="ARBA" id="ARBA00022989"/>
    </source>
</evidence>
<accession>A0A4R2D2M8</accession>
<dbReference type="InterPro" id="IPR043760">
    <property type="entry name" value="PycTM_dom"/>
</dbReference>
<comment type="subcellular location">
    <subcellularLocation>
        <location evidence="1">Cell membrane</location>
    </subcellularLocation>
</comment>
<keyword evidence="5 8" id="KW-1133">Transmembrane helix</keyword>
<sequence length="180" mass="20446">MTALETRQTILERALDGTQGIALEHFDHIRRINDVFYDQVKISDQKAAYIFTFMIALLVTSTESRAVFTWSRYAEGNPAAIVFSGLLAFALIFSIVSAILVVLPRRVDKATSLFWGAWPHHREGFRKAAHDRDIGYLFEQYMQNADAMASIARDKYRFVGFAFRGLLMTVIAYVALLATR</sequence>
<keyword evidence="6" id="KW-0051">Antiviral defense</keyword>
<dbReference type="AlphaFoldDB" id="A0A4R2D2M8"/>
<evidence type="ECO:0000256" key="6">
    <source>
        <dbReference type="ARBA" id="ARBA00023118"/>
    </source>
</evidence>
<dbReference type="GO" id="GO:0051607">
    <property type="term" value="P:defense response to virus"/>
    <property type="evidence" value="ECO:0007669"/>
    <property type="project" value="UniProtKB-KW"/>
</dbReference>
<evidence type="ECO:0000256" key="2">
    <source>
        <dbReference type="ARBA" id="ARBA00022475"/>
    </source>
</evidence>
<evidence type="ECO:0000256" key="4">
    <source>
        <dbReference type="ARBA" id="ARBA00022741"/>
    </source>
</evidence>
<feature type="transmembrane region" description="Helical" evidence="8">
    <location>
        <begin position="158"/>
        <end position="178"/>
    </location>
</feature>
<keyword evidence="7 8" id="KW-0472">Membrane</keyword>
<organism evidence="10 11">
    <name type="scientific">Shinella granuli</name>
    <dbReference type="NCBI Taxonomy" id="323621"/>
    <lineage>
        <taxon>Bacteria</taxon>
        <taxon>Pseudomonadati</taxon>
        <taxon>Pseudomonadota</taxon>
        <taxon>Alphaproteobacteria</taxon>
        <taxon>Hyphomicrobiales</taxon>
        <taxon>Rhizobiaceae</taxon>
        <taxon>Shinella</taxon>
    </lineage>
</organism>
<dbReference type="GO" id="GO:0005886">
    <property type="term" value="C:plasma membrane"/>
    <property type="evidence" value="ECO:0007669"/>
    <property type="project" value="UniProtKB-SubCell"/>
</dbReference>
<keyword evidence="11" id="KW-1185">Reference proteome</keyword>
<keyword evidence="4" id="KW-0547">Nucleotide-binding</keyword>
<evidence type="ECO:0000313" key="11">
    <source>
        <dbReference type="Proteomes" id="UP000295351"/>
    </source>
</evidence>